<feature type="transmembrane region" description="Helical" evidence="2">
    <location>
        <begin position="94"/>
        <end position="112"/>
    </location>
</feature>
<evidence type="ECO:0000256" key="2">
    <source>
        <dbReference type="SAM" id="Phobius"/>
    </source>
</evidence>
<accession>M1NQB6</accession>
<organism evidence="4 5">
    <name type="scientific">Corynebacterium halotolerans YIM 70093 = DSM 44683</name>
    <dbReference type="NCBI Taxonomy" id="1121362"/>
    <lineage>
        <taxon>Bacteria</taxon>
        <taxon>Bacillati</taxon>
        <taxon>Actinomycetota</taxon>
        <taxon>Actinomycetes</taxon>
        <taxon>Mycobacteriales</taxon>
        <taxon>Corynebacteriaceae</taxon>
        <taxon>Corynebacterium</taxon>
    </lineage>
</organism>
<feature type="domain" description="DUF1707" evidence="3">
    <location>
        <begin position="10"/>
        <end position="62"/>
    </location>
</feature>
<gene>
    <name evidence="4" type="ORF">A605_12835</name>
</gene>
<evidence type="ECO:0000256" key="1">
    <source>
        <dbReference type="SAM" id="Coils"/>
    </source>
</evidence>
<reference evidence="4 5" key="1">
    <citation type="journal article" date="2012" name="Stand. Genomic Sci.">
        <title>Genome sequence of the halotolerant bacterium Corynebacterium halotolerans type strain YIM 70093(T) (= DSM 44683(T)).</title>
        <authorList>
            <person name="Ruckert C."/>
            <person name="Albersmeier A."/>
            <person name="Al-Dilaimi A."/>
            <person name="Niehaus K."/>
            <person name="Szczepanowski R."/>
            <person name="Kalinowski J."/>
        </authorList>
    </citation>
    <scope>NUCLEOTIDE SEQUENCE [LARGE SCALE GENOMIC DNA]</scope>
    <source>
        <strain evidence="4">YIM 70093</strain>
    </source>
</reference>
<dbReference type="HOGENOM" id="CLU_102484_0_0_11"/>
<feature type="coiled-coil region" evidence="1">
    <location>
        <begin position="154"/>
        <end position="186"/>
    </location>
</feature>
<dbReference type="STRING" id="1121362.A605_12835"/>
<dbReference type="Pfam" id="PF08044">
    <property type="entry name" value="DUF1707"/>
    <property type="match status" value="1"/>
</dbReference>
<protein>
    <recommendedName>
        <fullName evidence="3">DUF1707 domain-containing protein</fullName>
    </recommendedName>
</protein>
<keyword evidence="2" id="KW-0812">Transmembrane</keyword>
<dbReference type="OrthoDB" id="4416950at2"/>
<dbReference type="AlphaFoldDB" id="M1NQB6"/>
<sequence>MNSNPNADNIRVSDVERSSTISALSQFYAEGRLTVDEYDERCALATAAKTQAELNALFTDLPPVPEMQHGSSVEPFYSAAEIDQAHDQGKRPKLAVVSLATIGSVAGSIALSALGMELAALLVLFIIPVVAIMLYVAKVGPASWHQPSQRQLHRERMRELREAEKLRAAELRVQRKERQAELTTKAMDWAGDAIKKRRGK</sequence>
<keyword evidence="2" id="KW-0472">Membrane</keyword>
<evidence type="ECO:0000313" key="5">
    <source>
        <dbReference type="Proteomes" id="UP000011723"/>
    </source>
</evidence>
<keyword evidence="5" id="KW-1185">Reference proteome</keyword>
<dbReference type="KEGG" id="chn:A605_12835"/>
<dbReference type="RefSeq" id="WP_015401977.1">
    <property type="nucleotide sequence ID" value="NC_020302.1"/>
</dbReference>
<dbReference type="PATRIC" id="fig|1121362.3.peg.2609"/>
<dbReference type="InterPro" id="IPR012551">
    <property type="entry name" value="DUF1707_SHOCT-like"/>
</dbReference>
<dbReference type="EMBL" id="CP003697">
    <property type="protein sequence ID" value="AGF73563.1"/>
    <property type="molecule type" value="Genomic_DNA"/>
</dbReference>
<evidence type="ECO:0000259" key="3">
    <source>
        <dbReference type="Pfam" id="PF08044"/>
    </source>
</evidence>
<proteinExistence type="predicted"/>
<feature type="transmembrane region" description="Helical" evidence="2">
    <location>
        <begin position="118"/>
        <end position="137"/>
    </location>
</feature>
<dbReference type="Proteomes" id="UP000011723">
    <property type="component" value="Chromosome"/>
</dbReference>
<keyword evidence="2" id="KW-1133">Transmembrane helix</keyword>
<name>M1NQB6_9CORY</name>
<evidence type="ECO:0000313" key="4">
    <source>
        <dbReference type="EMBL" id="AGF73563.1"/>
    </source>
</evidence>
<dbReference type="eggNOG" id="ENOG50339YM">
    <property type="taxonomic scope" value="Bacteria"/>
</dbReference>
<keyword evidence="1" id="KW-0175">Coiled coil</keyword>